<keyword evidence="1" id="KW-0812">Transmembrane</keyword>
<keyword evidence="1" id="KW-1133">Transmembrane helix</keyword>
<dbReference type="RefSeq" id="WP_369251306.1">
    <property type="nucleotide sequence ID" value="NZ_CP163443.1"/>
</dbReference>
<accession>A0AB39RWB5</accession>
<feature type="transmembrane region" description="Helical" evidence="1">
    <location>
        <begin position="7"/>
        <end position="33"/>
    </location>
</feature>
<organism evidence="2">
    <name type="scientific">Streptomyces sp. R41</name>
    <dbReference type="NCBI Taxonomy" id="3238632"/>
    <lineage>
        <taxon>Bacteria</taxon>
        <taxon>Bacillati</taxon>
        <taxon>Actinomycetota</taxon>
        <taxon>Actinomycetes</taxon>
        <taxon>Kitasatosporales</taxon>
        <taxon>Streptomycetaceae</taxon>
        <taxon>Streptomyces</taxon>
    </lineage>
</organism>
<sequence>MGILLAALFGGPVGAFFALLAVILLWLLGHWIWTAWLAPLLGGS</sequence>
<gene>
    <name evidence="2" type="ORF">AB5J53_44785</name>
</gene>
<evidence type="ECO:0000313" key="2">
    <source>
        <dbReference type="EMBL" id="XDQ58252.1"/>
    </source>
</evidence>
<keyword evidence="1" id="KW-0472">Membrane</keyword>
<protein>
    <recommendedName>
        <fullName evidence="3">AI-2E family transporter</fullName>
    </recommendedName>
</protein>
<evidence type="ECO:0008006" key="3">
    <source>
        <dbReference type="Google" id="ProtNLM"/>
    </source>
</evidence>
<evidence type="ECO:0000256" key="1">
    <source>
        <dbReference type="SAM" id="Phobius"/>
    </source>
</evidence>
<proteinExistence type="predicted"/>
<name>A0AB39RWB5_9ACTN</name>
<dbReference type="EMBL" id="CP163443">
    <property type="protein sequence ID" value="XDQ58252.1"/>
    <property type="molecule type" value="Genomic_DNA"/>
</dbReference>
<dbReference type="AlphaFoldDB" id="A0AB39RWB5"/>
<reference evidence="2" key="1">
    <citation type="submission" date="2024-07" db="EMBL/GenBank/DDBJ databases">
        <authorList>
            <person name="Yu S.T."/>
        </authorList>
    </citation>
    <scope>NUCLEOTIDE SEQUENCE</scope>
    <source>
        <strain evidence="2">R41</strain>
    </source>
</reference>